<dbReference type="Proteomes" id="UP001500804">
    <property type="component" value="Unassembled WGS sequence"/>
</dbReference>
<feature type="transmembrane region" description="Helical" evidence="7">
    <location>
        <begin position="65"/>
        <end position="85"/>
    </location>
</feature>
<keyword evidence="5 7" id="KW-1133">Transmembrane helix</keyword>
<evidence type="ECO:0000256" key="1">
    <source>
        <dbReference type="ARBA" id="ARBA00004141"/>
    </source>
</evidence>
<evidence type="ECO:0000256" key="2">
    <source>
        <dbReference type="ARBA" id="ARBA00006464"/>
    </source>
</evidence>
<dbReference type="GO" id="GO:0016740">
    <property type="term" value="F:transferase activity"/>
    <property type="evidence" value="ECO:0007669"/>
    <property type="project" value="UniProtKB-KW"/>
</dbReference>
<keyword evidence="10" id="KW-1185">Reference proteome</keyword>
<keyword evidence="3 9" id="KW-0808">Transferase</keyword>
<comment type="caution">
    <text evidence="9">The sequence shown here is derived from an EMBL/GenBank/DDBJ whole genome shotgun (WGS) entry which is preliminary data.</text>
</comment>
<evidence type="ECO:0000259" key="8">
    <source>
        <dbReference type="Pfam" id="PF02397"/>
    </source>
</evidence>
<comment type="subcellular location">
    <subcellularLocation>
        <location evidence="1">Membrane</location>
        <topology evidence="1">Multi-pass membrane protein</topology>
    </subcellularLocation>
</comment>
<evidence type="ECO:0000313" key="10">
    <source>
        <dbReference type="Proteomes" id="UP001500804"/>
    </source>
</evidence>
<name>A0ABP9NDG8_9PSEU</name>
<dbReference type="InterPro" id="IPR003362">
    <property type="entry name" value="Bact_transf"/>
</dbReference>
<feature type="transmembrane region" description="Helical" evidence="7">
    <location>
        <begin position="106"/>
        <end position="123"/>
    </location>
</feature>
<sequence>MDIGRDVERPVRRAIVPERGQQPRQAEHRRPRWLRWFRRAAIASDLLAVVVSAVLYSQWGTAPPVVVLAIGALVFVLTVAALGVARAWDPLVLGHGSAEFSRLLRGFVGAAVVVALVSLASQLPAGRPWVFGVLPIAGALATAGRLGLRWELHRRRREGAAMASLLAVGTEAAVETLVAQTRRAPHEGWVVAAACTPTGRGPDGGWLLAGVPVIGDLDAVAALTRSGRFDAVSVAQATGFTPQRLQQLAWDLEDTQTELVVEPGLMEVAGPRLHVASLDGLPLLRLTHPTFTGAARLLKGMIDRVSALLLVVITAPLLIALAVVVACDGGPVFFRQVRVGVGGSEFKMIKFRSMVPNGEVLRAQLLAHNDGAGPLFKMRSDPRVTRVGRILRRFSLDELPQLFNVLGGSMSLVGPRPPLPAEVAGYAPEARRRLLVKPGMTGLWQVSGRSDLSWEESLRLDLRYVENWTLALDVRILLLTARAVVRGGGAY</sequence>
<protein>
    <submittedName>
        <fullName evidence="9">Sugar transferase</fullName>
    </submittedName>
</protein>
<dbReference type="InterPro" id="IPR017475">
    <property type="entry name" value="EPS_sugar_tfrase"/>
</dbReference>
<feature type="transmembrane region" description="Helical" evidence="7">
    <location>
        <begin position="305"/>
        <end position="326"/>
    </location>
</feature>
<dbReference type="PANTHER" id="PTHR30576">
    <property type="entry name" value="COLANIC BIOSYNTHESIS UDP-GLUCOSE LIPID CARRIER TRANSFERASE"/>
    <property type="match status" value="1"/>
</dbReference>
<keyword evidence="4 7" id="KW-0812">Transmembrane</keyword>
<organism evidence="9 10">
    <name type="scientific">Pseudonocardia adelaidensis</name>
    <dbReference type="NCBI Taxonomy" id="648754"/>
    <lineage>
        <taxon>Bacteria</taxon>
        <taxon>Bacillati</taxon>
        <taxon>Actinomycetota</taxon>
        <taxon>Actinomycetes</taxon>
        <taxon>Pseudonocardiales</taxon>
        <taxon>Pseudonocardiaceae</taxon>
        <taxon>Pseudonocardia</taxon>
    </lineage>
</organism>
<evidence type="ECO:0000256" key="3">
    <source>
        <dbReference type="ARBA" id="ARBA00022679"/>
    </source>
</evidence>
<evidence type="ECO:0000256" key="6">
    <source>
        <dbReference type="ARBA" id="ARBA00023136"/>
    </source>
</evidence>
<evidence type="ECO:0000256" key="5">
    <source>
        <dbReference type="ARBA" id="ARBA00022989"/>
    </source>
</evidence>
<reference evidence="10" key="1">
    <citation type="journal article" date="2019" name="Int. J. Syst. Evol. Microbiol.">
        <title>The Global Catalogue of Microorganisms (GCM) 10K type strain sequencing project: providing services to taxonomists for standard genome sequencing and annotation.</title>
        <authorList>
            <consortium name="The Broad Institute Genomics Platform"/>
            <consortium name="The Broad Institute Genome Sequencing Center for Infectious Disease"/>
            <person name="Wu L."/>
            <person name="Ma J."/>
        </authorList>
    </citation>
    <scope>NUCLEOTIDE SEQUENCE [LARGE SCALE GENOMIC DNA]</scope>
    <source>
        <strain evidence="10">JCM 18302</strain>
    </source>
</reference>
<dbReference type="Pfam" id="PF02397">
    <property type="entry name" value="Bac_transf"/>
    <property type="match status" value="1"/>
</dbReference>
<dbReference type="NCBIfam" id="TIGR03025">
    <property type="entry name" value="EPS_sugtrans"/>
    <property type="match status" value="1"/>
</dbReference>
<evidence type="ECO:0000256" key="7">
    <source>
        <dbReference type="SAM" id="Phobius"/>
    </source>
</evidence>
<dbReference type="EMBL" id="BAABJO010000001">
    <property type="protein sequence ID" value="GAA5110979.1"/>
    <property type="molecule type" value="Genomic_DNA"/>
</dbReference>
<dbReference type="PANTHER" id="PTHR30576:SF10">
    <property type="entry name" value="SLL5057 PROTEIN"/>
    <property type="match status" value="1"/>
</dbReference>
<gene>
    <name evidence="9" type="ORF">GCM10023320_03340</name>
</gene>
<comment type="similarity">
    <text evidence="2">Belongs to the bacterial sugar transferase family.</text>
</comment>
<accession>A0ABP9NDG8</accession>
<proteinExistence type="inferred from homology"/>
<evidence type="ECO:0000256" key="4">
    <source>
        <dbReference type="ARBA" id="ARBA00022692"/>
    </source>
</evidence>
<feature type="transmembrane region" description="Helical" evidence="7">
    <location>
        <begin position="40"/>
        <end position="59"/>
    </location>
</feature>
<feature type="domain" description="Bacterial sugar transferase" evidence="8">
    <location>
        <begin position="299"/>
        <end position="485"/>
    </location>
</feature>
<keyword evidence="6 7" id="KW-0472">Membrane</keyword>
<evidence type="ECO:0000313" key="9">
    <source>
        <dbReference type="EMBL" id="GAA5110979.1"/>
    </source>
</evidence>
<feature type="transmembrane region" description="Helical" evidence="7">
    <location>
        <begin position="129"/>
        <end position="148"/>
    </location>
</feature>